<evidence type="ECO:0008006" key="3">
    <source>
        <dbReference type="Google" id="ProtNLM"/>
    </source>
</evidence>
<keyword evidence="2" id="KW-1185">Reference proteome</keyword>
<dbReference type="EMBL" id="JBEQNB010000013">
    <property type="protein sequence ID" value="MES0836581.1"/>
    <property type="molecule type" value="Genomic_DNA"/>
</dbReference>
<dbReference type="PANTHER" id="PTHR39550">
    <property type="entry name" value="SLL0658 PROTEIN"/>
    <property type="match status" value="1"/>
</dbReference>
<dbReference type="Pfam" id="PF11848">
    <property type="entry name" value="DUF3368"/>
    <property type="match status" value="1"/>
</dbReference>
<proteinExistence type="predicted"/>
<name>A0ABV2A0Z7_9ACTN</name>
<protein>
    <recommendedName>
        <fullName evidence="3">PIN domain-containing protein</fullName>
    </recommendedName>
</protein>
<dbReference type="InterPro" id="IPR021799">
    <property type="entry name" value="PIN-like_prokaryotic"/>
</dbReference>
<organism evidence="1 2">
    <name type="scientific">Nocardiopsis tropica</name>
    <dbReference type="NCBI Taxonomy" id="109330"/>
    <lineage>
        <taxon>Bacteria</taxon>
        <taxon>Bacillati</taxon>
        <taxon>Actinomycetota</taxon>
        <taxon>Actinomycetes</taxon>
        <taxon>Streptosporangiales</taxon>
        <taxon>Nocardiopsidaceae</taxon>
        <taxon>Nocardiopsis</taxon>
    </lineage>
</organism>
<sequence length="179" mass="19743">MTFFDDPFLFDASPLLHAAKADRLDVLGDLVRDRDCLTTQSVLDEVRRNDLAAHVAVARAAWIRTVPTDSLEFLHAFGIWSTRMSLKDDHNIGETMLCAYSELQGGTLVMDDRDARKTAERYGLPVCGTMRLVADACARGDYTLAGASTLADTLRESGMRLPFAKGGFETWARAKKLLG</sequence>
<dbReference type="Proteomes" id="UP001432401">
    <property type="component" value="Unassembled WGS sequence"/>
</dbReference>
<dbReference type="PANTHER" id="PTHR39550:SF1">
    <property type="entry name" value="SLL0658 PROTEIN"/>
    <property type="match status" value="1"/>
</dbReference>
<evidence type="ECO:0000313" key="1">
    <source>
        <dbReference type="EMBL" id="MES0836581.1"/>
    </source>
</evidence>
<evidence type="ECO:0000313" key="2">
    <source>
        <dbReference type="Proteomes" id="UP001432401"/>
    </source>
</evidence>
<accession>A0ABV2A0Z7</accession>
<comment type="caution">
    <text evidence="1">The sequence shown here is derived from an EMBL/GenBank/DDBJ whole genome shotgun (WGS) entry which is preliminary data.</text>
</comment>
<reference evidence="1 2" key="1">
    <citation type="submission" date="2024-06" db="EMBL/GenBank/DDBJ databases">
        <authorList>
            <person name="Bataeva Y.V."/>
            <person name="Grigorian L.N."/>
            <person name="Solomentsev V.I."/>
        </authorList>
    </citation>
    <scope>NUCLEOTIDE SEQUENCE [LARGE SCALE GENOMIC DNA]</scope>
    <source>
        <strain evidence="2">SCPM-O-B-12605 (RCAM04882)</strain>
    </source>
</reference>
<dbReference type="RefSeq" id="WP_352985369.1">
    <property type="nucleotide sequence ID" value="NZ_JBEQNA010000012.1"/>
</dbReference>
<gene>
    <name evidence="1" type="ORF">ABUK86_22575</name>
</gene>